<dbReference type="InterPro" id="IPR001245">
    <property type="entry name" value="Ser-Thr/Tyr_kinase_cat_dom"/>
</dbReference>
<dbReference type="AlphaFoldDB" id="A0A022PX35"/>
<gene>
    <name evidence="4" type="ORF">MIMGU_mgv1a024975mg</name>
</gene>
<evidence type="ECO:0008006" key="6">
    <source>
        <dbReference type="Google" id="ProtNLM"/>
    </source>
</evidence>
<feature type="non-terminal residue" evidence="4">
    <location>
        <position position="1"/>
    </location>
</feature>
<feature type="transmembrane region" description="Helical" evidence="1">
    <location>
        <begin position="250"/>
        <end position="273"/>
    </location>
</feature>
<dbReference type="InterPro" id="IPR018392">
    <property type="entry name" value="LysM"/>
</dbReference>
<keyword evidence="1" id="KW-1133">Transmembrane helix</keyword>
<evidence type="ECO:0000313" key="5">
    <source>
        <dbReference type="Proteomes" id="UP000030748"/>
    </source>
</evidence>
<dbReference type="GO" id="GO:0005524">
    <property type="term" value="F:ATP binding"/>
    <property type="evidence" value="ECO:0007669"/>
    <property type="project" value="InterPro"/>
</dbReference>
<dbReference type="Pfam" id="PF07714">
    <property type="entry name" value="PK_Tyr_Ser-Thr"/>
    <property type="match status" value="1"/>
</dbReference>
<dbReference type="GO" id="GO:0005886">
    <property type="term" value="C:plasma membrane"/>
    <property type="evidence" value="ECO:0007669"/>
    <property type="project" value="UniProtKB-ARBA"/>
</dbReference>
<dbReference type="InterPro" id="IPR056562">
    <property type="entry name" value="LysM2_CERK1_LYK3_4_5"/>
</dbReference>
<keyword evidence="1" id="KW-0812">Transmembrane</keyword>
<dbReference type="PROSITE" id="PS50011">
    <property type="entry name" value="PROTEIN_KINASE_DOM"/>
    <property type="match status" value="1"/>
</dbReference>
<accession>A0A022PX35</accession>
<dbReference type="InterPro" id="IPR052611">
    <property type="entry name" value="Plant_RLK_LysM"/>
</dbReference>
<evidence type="ECO:0000259" key="3">
    <source>
        <dbReference type="PROSITE" id="PS51782"/>
    </source>
</evidence>
<dbReference type="Pfam" id="PF23473">
    <property type="entry name" value="LysM3_LYK4_5"/>
    <property type="match status" value="1"/>
</dbReference>
<dbReference type="Pfam" id="PF23472">
    <property type="entry name" value="LysM2_CERK1_LYK3_4_5"/>
    <property type="match status" value="1"/>
</dbReference>
<dbReference type="InterPro" id="IPR000719">
    <property type="entry name" value="Prot_kinase_dom"/>
</dbReference>
<dbReference type="Pfam" id="PF23446">
    <property type="entry name" value="LysM1_NFP_LYK"/>
    <property type="match status" value="1"/>
</dbReference>
<dbReference type="PANTHER" id="PTHR45927:SF10">
    <property type="entry name" value="LYSM-DOMAIN RECEPTOR-LIKE KINASE"/>
    <property type="match status" value="1"/>
</dbReference>
<evidence type="ECO:0000256" key="1">
    <source>
        <dbReference type="SAM" id="Phobius"/>
    </source>
</evidence>
<name>A0A022PX35_ERYGU</name>
<dbReference type="STRING" id="4155.A0A022PX35"/>
<dbReference type="InterPro" id="IPR011009">
    <property type="entry name" value="Kinase-like_dom_sf"/>
</dbReference>
<feature type="domain" description="Protein kinase" evidence="2">
    <location>
        <begin position="270"/>
        <end position="535"/>
    </location>
</feature>
<dbReference type="InterPro" id="IPR036779">
    <property type="entry name" value="LysM_dom_sf"/>
</dbReference>
<dbReference type="Gene3D" id="3.10.350.10">
    <property type="entry name" value="LysM domain"/>
    <property type="match status" value="1"/>
</dbReference>
<keyword evidence="5" id="KW-1185">Reference proteome</keyword>
<keyword evidence="1" id="KW-0472">Membrane</keyword>
<feature type="domain" description="LysM" evidence="3">
    <location>
        <begin position="164"/>
        <end position="208"/>
    </location>
</feature>
<dbReference type="EMBL" id="KI632313">
    <property type="protein sequence ID" value="EYU18810.1"/>
    <property type="molecule type" value="Genomic_DNA"/>
</dbReference>
<reference evidence="4 5" key="1">
    <citation type="journal article" date="2013" name="Proc. Natl. Acad. Sci. U.S.A.">
        <title>Fine-scale variation in meiotic recombination in Mimulus inferred from population shotgun sequencing.</title>
        <authorList>
            <person name="Hellsten U."/>
            <person name="Wright K.M."/>
            <person name="Jenkins J."/>
            <person name="Shu S."/>
            <person name="Yuan Y."/>
            <person name="Wessler S.R."/>
            <person name="Schmutz J."/>
            <person name="Willis J.H."/>
            <person name="Rokhsar D.S."/>
        </authorList>
    </citation>
    <scope>NUCLEOTIDE SEQUENCE [LARGE SCALE GENOMIC DNA]</scope>
    <source>
        <strain evidence="5">cv. DUN x IM62</strain>
    </source>
</reference>
<dbReference type="InterPro" id="IPR056561">
    <property type="entry name" value="NFP_LYK_LysM1"/>
</dbReference>
<dbReference type="SUPFAM" id="SSF56112">
    <property type="entry name" value="Protein kinase-like (PK-like)"/>
    <property type="match status" value="1"/>
</dbReference>
<dbReference type="Gene3D" id="1.10.510.10">
    <property type="entry name" value="Transferase(Phosphotransferase) domain 1"/>
    <property type="match status" value="2"/>
</dbReference>
<sequence>CSNGFQYYDRTSCDSDTNNPGTRYTCGKNSSRNTCRTFFVYRSNHRFRTILSISSLFAVDPQTLLTINRHVSFPTQLLRPGHEIVVPIQCSCSMRNFSHANFTYEVSERENTTLTTVSCDVFEGLVKSITLYEVNVFSASVIVVPLKCACPNDDDVKNGVEYLVTYPFVERDDTRKVGEKFNVSVEEIWEANHMDPTPTVYPNTTILVPLKNEPFLNLDFLDSVDPPIPTFLPTNPFEKNTRKIARIKKIYIVGSVVVFSLVVALLVACVLYVKTLNNFKNRNVLRSSSTPLSMNSCLSPVLRAELKYSLCMYSVEDLKSGTENFDSVTSDNVYKGKIDGCDVMIKRMRFEEVKKVIDIHSKINHVNIVKLEGVCYDFSSAYLVYELPLNGSLRECLLSSNYALSWRKRTKIAFDIANGLHYLHYSVIPSYSHDSSVSTENIFLTSDWRAKIAVFGNRAGPISERVDVFSFGVVLLELVSGKGSVDGSVMREYSLGDDYPIADALCLVVLGGSCVDVDPLRRPSMDDVIKILARMV</sequence>
<proteinExistence type="predicted"/>
<dbReference type="PANTHER" id="PTHR45927">
    <property type="entry name" value="LYSM-DOMAIN RECEPTOR-LIKE KINASE-RELATED"/>
    <property type="match status" value="1"/>
</dbReference>
<dbReference type="eggNOG" id="ENOG502QRGJ">
    <property type="taxonomic scope" value="Eukaryota"/>
</dbReference>
<evidence type="ECO:0000313" key="4">
    <source>
        <dbReference type="EMBL" id="EYU18810.1"/>
    </source>
</evidence>
<organism evidence="4 5">
    <name type="scientific">Erythranthe guttata</name>
    <name type="common">Yellow monkey flower</name>
    <name type="synonym">Mimulus guttatus</name>
    <dbReference type="NCBI Taxonomy" id="4155"/>
    <lineage>
        <taxon>Eukaryota</taxon>
        <taxon>Viridiplantae</taxon>
        <taxon>Streptophyta</taxon>
        <taxon>Embryophyta</taxon>
        <taxon>Tracheophyta</taxon>
        <taxon>Spermatophyta</taxon>
        <taxon>Magnoliopsida</taxon>
        <taxon>eudicotyledons</taxon>
        <taxon>Gunneridae</taxon>
        <taxon>Pentapetalae</taxon>
        <taxon>asterids</taxon>
        <taxon>lamiids</taxon>
        <taxon>Lamiales</taxon>
        <taxon>Phrymaceae</taxon>
        <taxon>Erythranthe</taxon>
    </lineage>
</organism>
<dbReference type="Proteomes" id="UP000030748">
    <property type="component" value="Unassembled WGS sequence"/>
</dbReference>
<protein>
    <recommendedName>
        <fullName evidence="6">Protein kinase domain-containing protein</fullName>
    </recommendedName>
</protein>
<dbReference type="PROSITE" id="PS51782">
    <property type="entry name" value="LYSM"/>
    <property type="match status" value="1"/>
</dbReference>
<evidence type="ECO:0000259" key="2">
    <source>
        <dbReference type="PROSITE" id="PS50011"/>
    </source>
</evidence>
<dbReference type="GO" id="GO:0004672">
    <property type="term" value="F:protein kinase activity"/>
    <property type="evidence" value="ECO:0007669"/>
    <property type="project" value="InterPro"/>
</dbReference>
<dbReference type="InterPro" id="IPR056563">
    <property type="entry name" value="LysM3_LYK4_5"/>
</dbReference>